<evidence type="ECO:0008006" key="5">
    <source>
        <dbReference type="Google" id="ProtNLM"/>
    </source>
</evidence>
<dbReference type="Gene3D" id="1.10.220.30">
    <property type="match status" value="1"/>
</dbReference>
<dbReference type="SUPFAM" id="SSF158791">
    <property type="entry name" value="MgtE N-terminal domain-like"/>
    <property type="match status" value="1"/>
</dbReference>
<keyword evidence="2" id="KW-0472">Membrane</keyword>
<dbReference type="EMBL" id="LKBA01000024">
    <property type="protein sequence ID" value="KPN61857.1"/>
    <property type="molecule type" value="Genomic_DNA"/>
</dbReference>
<dbReference type="STRING" id="154981.AKJ29_04225"/>
<dbReference type="OrthoDB" id="9791432at2"/>
<accession>A0A0P7J2H3</accession>
<evidence type="ECO:0000313" key="4">
    <source>
        <dbReference type="Proteomes" id="UP000050471"/>
    </source>
</evidence>
<gene>
    <name evidence="3" type="ORF">AKJ29_04225</name>
</gene>
<reference evidence="3 4" key="1">
    <citation type="submission" date="2015-09" db="EMBL/GenBank/DDBJ databases">
        <title>Draft genome sequence of Aliiroseovarius crassostreae CV919-312TSm, the causative agent of Roseovarius Oyster Disease (formerly Juvenile Oyster Disease).</title>
        <authorList>
            <person name="Kessner L."/>
            <person name="Spinard E."/>
            <person name="Nelson D."/>
        </authorList>
    </citation>
    <scope>NUCLEOTIDE SEQUENCE [LARGE SCALE GENOMIC DNA]</scope>
    <source>
        <strain evidence="3 4">CV919-312</strain>
    </source>
</reference>
<dbReference type="AlphaFoldDB" id="A0A0P7J2H3"/>
<keyword evidence="4" id="KW-1185">Reference proteome</keyword>
<evidence type="ECO:0000256" key="2">
    <source>
        <dbReference type="SAM" id="Phobius"/>
    </source>
</evidence>
<keyword evidence="1" id="KW-0175">Coiled coil</keyword>
<feature type="coiled-coil region" evidence="1">
    <location>
        <begin position="74"/>
        <end position="111"/>
    </location>
</feature>
<dbReference type="Proteomes" id="UP000050471">
    <property type="component" value="Unassembled WGS sequence"/>
</dbReference>
<keyword evidence="2" id="KW-0812">Transmembrane</keyword>
<keyword evidence="2" id="KW-1133">Transmembrane helix</keyword>
<comment type="caution">
    <text evidence="3">The sequence shown here is derived from an EMBL/GenBank/DDBJ whole genome shotgun (WGS) entry which is preliminary data.</text>
</comment>
<dbReference type="RefSeq" id="WP_055192890.1">
    <property type="nucleotide sequence ID" value="NZ_FPBS01000003.1"/>
</dbReference>
<protein>
    <recommendedName>
        <fullName evidence="5">Magnesium transporter MgtE intracellular domain-containing protein</fullName>
    </recommendedName>
</protein>
<sequence>MPPQRKKAAGRGVLWVIAVLFLSSGMLRLGEHGVAVAKEVGVLAGKVAHDDNGGETCETEEDIAQVLGLLRERETVLEERERNLESRLQVLKAAEEQIEKKMSVLVDAEEALKSTMALADGAAERDLTQLTQVYENMKPKQAIPLFSQMDPQFAAGFLGRMRSEVAAQIMAGLDPQKSYAISVILAGRNSNVPTN</sequence>
<feature type="transmembrane region" description="Helical" evidence="2">
    <location>
        <begin position="12"/>
        <end position="30"/>
    </location>
</feature>
<proteinExistence type="predicted"/>
<evidence type="ECO:0000256" key="1">
    <source>
        <dbReference type="SAM" id="Coils"/>
    </source>
</evidence>
<name>A0A0P7J2H3_9RHOB</name>
<evidence type="ECO:0000313" key="3">
    <source>
        <dbReference type="EMBL" id="KPN61857.1"/>
    </source>
</evidence>
<organism evidence="3 4">
    <name type="scientific">Aliiroseovarius crassostreae</name>
    <dbReference type="NCBI Taxonomy" id="154981"/>
    <lineage>
        <taxon>Bacteria</taxon>
        <taxon>Pseudomonadati</taxon>
        <taxon>Pseudomonadota</taxon>
        <taxon>Alphaproteobacteria</taxon>
        <taxon>Rhodobacterales</taxon>
        <taxon>Paracoccaceae</taxon>
        <taxon>Aliiroseovarius</taxon>
    </lineage>
</organism>